<dbReference type="AlphaFoldDB" id="A0A0B7N3H9"/>
<accession>A0A0B7N3H9</accession>
<protein>
    <submittedName>
        <fullName evidence="2">Uncharacterized protein</fullName>
    </submittedName>
</protein>
<gene>
    <name evidence="2" type="primary">PARPA_03600.1 scaffold 9248</name>
</gene>
<feature type="region of interest" description="Disordered" evidence="1">
    <location>
        <begin position="1"/>
        <end position="23"/>
    </location>
</feature>
<dbReference type="OrthoDB" id="2281581at2759"/>
<feature type="region of interest" description="Disordered" evidence="1">
    <location>
        <begin position="138"/>
        <end position="165"/>
    </location>
</feature>
<organism evidence="2 3">
    <name type="scientific">Parasitella parasitica</name>
    <dbReference type="NCBI Taxonomy" id="35722"/>
    <lineage>
        <taxon>Eukaryota</taxon>
        <taxon>Fungi</taxon>
        <taxon>Fungi incertae sedis</taxon>
        <taxon>Mucoromycota</taxon>
        <taxon>Mucoromycotina</taxon>
        <taxon>Mucoromycetes</taxon>
        <taxon>Mucorales</taxon>
        <taxon>Mucorineae</taxon>
        <taxon>Mucoraceae</taxon>
        <taxon>Parasitella</taxon>
    </lineage>
</organism>
<feature type="non-terminal residue" evidence="2">
    <location>
        <position position="1"/>
    </location>
</feature>
<sequence>SVELVPQQEHQHTSSTHQWNQQYGSRHGIEEDILQEPVATNPAHISRNQPSLGTFLNRPLCRQDDETVAKLRVMATGSRRYPYYACVHHSMDQLESTIRKSPLESHLTSITEDYPRRDSANSSGGSTLAECNLVPYDPTFSSAPPKQSRPHLPTRHIPYYRTTGL</sequence>
<keyword evidence="3" id="KW-1185">Reference proteome</keyword>
<evidence type="ECO:0000313" key="3">
    <source>
        <dbReference type="Proteomes" id="UP000054107"/>
    </source>
</evidence>
<dbReference type="Proteomes" id="UP000054107">
    <property type="component" value="Unassembled WGS sequence"/>
</dbReference>
<name>A0A0B7N3H9_9FUNG</name>
<evidence type="ECO:0000256" key="1">
    <source>
        <dbReference type="SAM" id="MobiDB-lite"/>
    </source>
</evidence>
<feature type="region of interest" description="Disordered" evidence="1">
    <location>
        <begin position="109"/>
        <end position="128"/>
    </location>
</feature>
<proteinExistence type="predicted"/>
<reference evidence="2 3" key="1">
    <citation type="submission" date="2014-09" db="EMBL/GenBank/DDBJ databases">
        <authorList>
            <person name="Ellenberger Sabrina"/>
        </authorList>
    </citation>
    <scope>NUCLEOTIDE SEQUENCE [LARGE SCALE GENOMIC DNA]</scope>
    <source>
        <strain evidence="2 3">CBS 412.66</strain>
    </source>
</reference>
<feature type="non-terminal residue" evidence="2">
    <location>
        <position position="165"/>
    </location>
</feature>
<dbReference type="EMBL" id="LN723085">
    <property type="protein sequence ID" value="CEP09983.1"/>
    <property type="molecule type" value="Genomic_DNA"/>
</dbReference>
<evidence type="ECO:0000313" key="2">
    <source>
        <dbReference type="EMBL" id="CEP09983.1"/>
    </source>
</evidence>